<evidence type="ECO:0000256" key="3">
    <source>
        <dbReference type="ARBA" id="ARBA00022989"/>
    </source>
</evidence>
<dbReference type="AlphaFoldDB" id="A0A4R1B1F9"/>
<name>A0A4R1B1F9_9BACI</name>
<protein>
    <recommendedName>
        <fullName evidence="9">Holin</fullName>
    </recommendedName>
</protein>
<comment type="subcellular location">
    <subcellularLocation>
        <location evidence="1">Membrane</location>
        <topology evidence="1">Multi-pass membrane protein</topology>
    </subcellularLocation>
</comment>
<dbReference type="RefSeq" id="WP_131236515.1">
    <property type="nucleotide sequence ID" value="NZ_SJTH01000006.1"/>
</dbReference>
<dbReference type="InterPro" id="IPR006480">
    <property type="entry name" value="Phage_holin_4_1"/>
</dbReference>
<organism evidence="7 8">
    <name type="scientific">Cytobacillus praedii</name>
    <dbReference type="NCBI Taxonomy" id="1742358"/>
    <lineage>
        <taxon>Bacteria</taxon>
        <taxon>Bacillati</taxon>
        <taxon>Bacillota</taxon>
        <taxon>Bacilli</taxon>
        <taxon>Bacillales</taxon>
        <taxon>Bacillaceae</taxon>
        <taxon>Cytobacillus</taxon>
    </lineage>
</organism>
<evidence type="ECO:0000313" key="7">
    <source>
        <dbReference type="EMBL" id="TCJ05035.1"/>
    </source>
</evidence>
<keyword evidence="2 6" id="KW-0812">Transmembrane</keyword>
<reference evidence="7 8" key="1">
    <citation type="submission" date="2019-03" db="EMBL/GenBank/DDBJ databases">
        <authorList>
            <person name="Jensen L."/>
            <person name="Storgaard J."/>
            <person name="Sulaj E."/>
            <person name="Schramm A."/>
            <person name="Marshall I.P.G."/>
        </authorList>
    </citation>
    <scope>NUCLEOTIDE SEQUENCE [LARGE SCALE GENOMIC DNA]</scope>
    <source>
        <strain evidence="7 8">2017H2G3</strain>
    </source>
</reference>
<accession>A0A4R1B1F9</accession>
<feature type="transmembrane region" description="Helical" evidence="6">
    <location>
        <begin position="61"/>
        <end position="77"/>
    </location>
</feature>
<evidence type="ECO:0000256" key="4">
    <source>
        <dbReference type="ARBA" id="ARBA00023136"/>
    </source>
</evidence>
<dbReference type="GO" id="GO:0016020">
    <property type="term" value="C:membrane"/>
    <property type="evidence" value="ECO:0007669"/>
    <property type="project" value="UniProtKB-SubCell"/>
</dbReference>
<keyword evidence="3 6" id="KW-1133">Transmembrane helix</keyword>
<evidence type="ECO:0000313" key="8">
    <source>
        <dbReference type="Proteomes" id="UP000293846"/>
    </source>
</evidence>
<evidence type="ECO:0000256" key="5">
    <source>
        <dbReference type="ARBA" id="ARBA00023600"/>
    </source>
</evidence>
<dbReference type="OrthoDB" id="2966904at2"/>
<comment type="similarity">
    <text evidence="5">Belongs to the bacteriophage holin family. Cp-1 holin subfamily.</text>
</comment>
<dbReference type="Pfam" id="PF05105">
    <property type="entry name" value="Phage_holin_4_1"/>
    <property type="match status" value="1"/>
</dbReference>
<keyword evidence="8" id="KW-1185">Reference proteome</keyword>
<dbReference type="Proteomes" id="UP000293846">
    <property type="component" value="Unassembled WGS sequence"/>
</dbReference>
<dbReference type="EMBL" id="SJTH01000006">
    <property type="protein sequence ID" value="TCJ05035.1"/>
    <property type="molecule type" value="Genomic_DNA"/>
</dbReference>
<dbReference type="NCBIfam" id="TIGR01593">
    <property type="entry name" value="holin_tox_secr"/>
    <property type="match status" value="1"/>
</dbReference>
<feature type="transmembrane region" description="Helical" evidence="6">
    <location>
        <begin position="20"/>
        <end position="40"/>
    </location>
</feature>
<gene>
    <name evidence="7" type="ORF">E0Y62_07405</name>
</gene>
<sequence length="131" mass="14963">MQMIEWLSSFLESDNTKLIYILALIMGANIIDFTIGWLNAKFNPKMKFSSSKAIFGIARKLLLFILLVYSIPMALLMPEPLGISALYVLYIGYLVSEINSVLNHFKLADDDKTVDPFVNFFKKIFEKGDKQ</sequence>
<comment type="caution">
    <text evidence="7">The sequence shown here is derived from an EMBL/GenBank/DDBJ whole genome shotgun (WGS) entry which is preliminary data.</text>
</comment>
<evidence type="ECO:0000256" key="1">
    <source>
        <dbReference type="ARBA" id="ARBA00004141"/>
    </source>
</evidence>
<feature type="transmembrane region" description="Helical" evidence="6">
    <location>
        <begin position="83"/>
        <end position="102"/>
    </location>
</feature>
<keyword evidence="4 6" id="KW-0472">Membrane</keyword>
<proteinExistence type="inferred from homology"/>
<evidence type="ECO:0000256" key="2">
    <source>
        <dbReference type="ARBA" id="ARBA00022692"/>
    </source>
</evidence>
<evidence type="ECO:0008006" key="9">
    <source>
        <dbReference type="Google" id="ProtNLM"/>
    </source>
</evidence>
<evidence type="ECO:0000256" key="6">
    <source>
        <dbReference type="SAM" id="Phobius"/>
    </source>
</evidence>